<name>A0A0G1RL95_UNCKA</name>
<keyword evidence="3 5" id="KW-0540">Nuclease</keyword>
<dbReference type="SMART" id="SM00732">
    <property type="entry name" value="YqgFc"/>
    <property type="match status" value="1"/>
</dbReference>
<comment type="caution">
    <text evidence="7">The sequence shown here is derived from an EMBL/GenBank/DDBJ whole genome shotgun (WGS) entry which is preliminary data.</text>
</comment>
<dbReference type="AlphaFoldDB" id="A0A0G1RL95"/>
<dbReference type="InterPro" id="IPR006641">
    <property type="entry name" value="YqgF/RNaseH-like_dom"/>
</dbReference>
<comment type="subcellular location">
    <subcellularLocation>
        <location evidence="5">Cytoplasm</location>
    </subcellularLocation>
</comment>
<dbReference type="InterPro" id="IPR037027">
    <property type="entry name" value="YqgF/RNaseH-like_dom_sf"/>
</dbReference>
<evidence type="ECO:0000256" key="5">
    <source>
        <dbReference type="HAMAP-Rule" id="MF_00651"/>
    </source>
</evidence>
<dbReference type="Gene3D" id="3.30.420.140">
    <property type="entry name" value="YqgF/RNase H-like domain"/>
    <property type="match status" value="1"/>
</dbReference>
<dbReference type="CDD" id="cd16964">
    <property type="entry name" value="YqgF"/>
    <property type="match status" value="1"/>
</dbReference>
<reference evidence="7 8" key="1">
    <citation type="journal article" date="2015" name="Nature">
        <title>rRNA introns, odd ribosomes, and small enigmatic genomes across a large radiation of phyla.</title>
        <authorList>
            <person name="Brown C.T."/>
            <person name="Hug L.A."/>
            <person name="Thomas B.C."/>
            <person name="Sharon I."/>
            <person name="Castelle C.J."/>
            <person name="Singh A."/>
            <person name="Wilkins M.J."/>
            <person name="Williams K.H."/>
            <person name="Banfield J.F."/>
        </authorList>
    </citation>
    <scope>NUCLEOTIDE SEQUENCE [LARGE SCALE GENOMIC DNA]</scope>
</reference>
<dbReference type="Pfam" id="PF03652">
    <property type="entry name" value="RuvX"/>
    <property type="match status" value="1"/>
</dbReference>
<evidence type="ECO:0000256" key="4">
    <source>
        <dbReference type="ARBA" id="ARBA00022801"/>
    </source>
</evidence>
<accession>A0A0G1RL95</accession>
<dbReference type="EC" id="3.1.-.-" evidence="5"/>
<dbReference type="GO" id="GO:0004518">
    <property type="term" value="F:nuclease activity"/>
    <property type="evidence" value="ECO:0007669"/>
    <property type="project" value="UniProtKB-KW"/>
</dbReference>
<evidence type="ECO:0000256" key="2">
    <source>
        <dbReference type="ARBA" id="ARBA00022517"/>
    </source>
</evidence>
<evidence type="ECO:0000259" key="6">
    <source>
        <dbReference type="SMART" id="SM00732"/>
    </source>
</evidence>
<feature type="domain" description="YqgF/RNase H-like" evidence="6">
    <location>
        <begin position="9"/>
        <end position="107"/>
    </location>
</feature>
<dbReference type="HAMAP" id="MF_00651">
    <property type="entry name" value="Nuclease_YqgF"/>
    <property type="match status" value="1"/>
</dbReference>
<dbReference type="Proteomes" id="UP000034684">
    <property type="component" value="Unassembled WGS sequence"/>
</dbReference>
<dbReference type="EMBL" id="LCNN01000004">
    <property type="protein sequence ID" value="KKU57872.1"/>
    <property type="molecule type" value="Genomic_DNA"/>
</dbReference>
<comment type="similarity">
    <text evidence="5">Belongs to the YqgF HJR family.</text>
</comment>
<evidence type="ECO:0000256" key="1">
    <source>
        <dbReference type="ARBA" id="ARBA00022490"/>
    </source>
</evidence>
<evidence type="ECO:0000256" key="3">
    <source>
        <dbReference type="ARBA" id="ARBA00022722"/>
    </source>
</evidence>
<dbReference type="PANTHER" id="PTHR33317">
    <property type="entry name" value="POLYNUCLEOTIDYL TRANSFERASE, RIBONUCLEASE H-LIKE SUPERFAMILY PROTEIN"/>
    <property type="match status" value="1"/>
</dbReference>
<keyword evidence="1 5" id="KW-0963">Cytoplasm</keyword>
<evidence type="ECO:0000313" key="7">
    <source>
        <dbReference type="EMBL" id="KKU57872.1"/>
    </source>
</evidence>
<protein>
    <recommendedName>
        <fullName evidence="5">Putative pre-16S rRNA nuclease</fullName>
        <ecNumber evidence="5">3.1.-.-</ecNumber>
    </recommendedName>
</protein>
<keyword evidence="4 5" id="KW-0378">Hydrolase</keyword>
<comment type="function">
    <text evidence="5">Could be a nuclease involved in processing of the 5'-end of pre-16S rRNA.</text>
</comment>
<dbReference type="InterPro" id="IPR005227">
    <property type="entry name" value="YqgF"/>
</dbReference>
<dbReference type="GO" id="GO:0005829">
    <property type="term" value="C:cytosol"/>
    <property type="evidence" value="ECO:0007669"/>
    <property type="project" value="TreeGrafter"/>
</dbReference>
<dbReference type="GO" id="GO:0016788">
    <property type="term" value="F:hydrolase activity, acting on ester bonds"/>
    <property type="evidence" value="ECO:0007669"/>
    <property type="project" value="UniProtKB-UniRule"/>
</dbReference>
<sequence length="140" mass="15281">MTSGEKTEQILLGIDFGETNIGLAFGRNNLVSPMKIVSGKNVDAAIADVTRVVLENKVTKVVVGLPVDYTGKETPASIRVRQFVNMLKVYVKVPIVFVSEYDSTKQSLNTAIEAGASRKRRRSVDDISAAVILKTYFDEG</sequence>
<dbReference type="GO" id="GO:0000967">
    <property type="term" value="P:rRNA 5'-end processing"/>
    <property type="evidence" value="ECO:0007669"/>
    <property type="project" value="UniProtKB-UniRule"/>
</dbReference>
<dbReference type="PANTHER" id="PTHR33317:SF4">
    <property type="entry name" value="POLYNUCLEOTIDYL TRANSFERASE, RIBONUCLEASE H-LIKE SUPERFAMILY PROTEIN"/>
    <property type="match status" value="1"/>
</dbReference>
<evidence type="ECO:0000313" key="8">
    <source>
        <dbReference type="Proteomes" id="UP000034684"/>
    </source>
</evidence>
<gene>
    <name evidence="7" type="ORF">UX79_C0004G0028</name>
</gene>
<dbReference type="SUPFAM" id="SSF53098">
    <property type="entry name" value="Ribonuclease H-like"/>
    <property type="match status" value="1"/>
</dbReference>
<proteinExistence type="inferred from homology"/>
<organism evidence="7 8">
    <name type="scientific">candidate division WWE3 bacterium GW2011_GWB1_47_11</name>
    <dbReference type="NCBI Taxonomy" id="1619117"/>
    <lineage>
        <taxon>Bacteria</taxon>
        <taxon>Katanobacteria</taxon>
    </lineage>
</organism>
<dbReference type="InterPro" id="IPR012337">
    <property type="entry name" value="RNaseH-like_sf"/>
</dbReference>
<keyword evidence="2 5" id="KW-0690">Ribosome biogenesis</keyword>
<dbReference type="NCBIfam" id="TIGR00250">
    <property type="entry name" value="RNAse_H_YqgF"/>
    <property type="match status" value="1"/>
</dbReference>